<proteinExistence type="predicted"/>
<dbReference type="RefSeq" id="WP_068840926.1">
    <property type="nucleotide sequence ID" value="NZ_FRBT01000001.1"/>
</dbReference>
<evidence type="ECO:0000313" key="2">
    <source>
        <dbReference type="EMBL" id="SHL38420.1"/>
    </source>
</evidence>
<dbReference type="Pfam" id="PF13715">
    <property type="entry name" value="CarbopepD_reg_2"/>
    <property type="match status" value="1"/>
</dbReference>
<reference evidence="3" key="1">
    <citation type="submission" date="2016-11" db="EMBL/GenBank/DDBJ databases">
        <authorList>
            <person name="Varghese N."/>
            <person name="Submissions S."/>
        </authorList>
    </citation>
    <scope>NUCLEOTIDE SEQUENCE [LARGE SCALE GENOMIC DNA]</scope>
    <source>
        <strain evidence="3">DSM 24724</strain>
    </source>
</reference>
<name>A0A1M7A6R9_9FLAO</name>
<dbReference type="SUPFAM" id="SSF49464">
    <property type="entry name" value="Carboxypeptidase regulatory domain-like"/>
    <property type="match status" value="1"/>
</dbReference>
<dbReference type="AlphaFoldDB" id="A0A1M7A6R9"/>
<organism evidence="2 3">
    <name type="scientific">Flavobacterium chilense</name>
    <dbReference type="NCBI Taxonomy" id="946677"/>
    <lineage>
        <taxon>Bacteria</taxon>
        <taxon>Pseudomonadati</taxon>
        <taxon>Bacteroidota</taxon>
        <taxon>Flavobacteriia</taxon>
        <taxon>Flavobacteriales</taxon>
        <taxon>Flavobacteriaceae</taxon>
        <taxon>Flavobacterium</taxon>
    </lineage>
</organism>
<dbReference type="InterPro" id="IPR008969">
    <property type="entry name" value="CarboxyPept-like_regulatory"/>
</dbReference>
<dbReference type="Proteomes" id="UP000184028">
    <property type="component" value="Unassembled WGS sequence"/>
</dbReference>
<dbReference type="STRING" id="946677.SAMN05444484_1011305"/>
<gene>
    <name evidence="2" type="ORF">SAMN05444484_1011305</name>
</gene>
<dbReference type="Gene3D" id="2.60.40.1120">
    <property type="entry name" value="Carboxypeptidase-like, regulatory domain"/>
    <property type="match status" value="1"/>
</dbReference>
<dbReference type="EMBL" id="FRBT01000001">
    <property type="protein sequence ID" value="SHL38420.1"/>
    <property type="molecule type" value="Genomic_DNA"/>
</dbReference>
<keyword evidence="1" id="KW-0732">Signal</keyword>
<sequence length="345" mass="39465">MKKLLTLLFLFSAVTIFSQHNLKGKITGKDNIPLEGVNVYFDGTTISTISDANGNFTIKYEPNANSILVISFMGYQTEYLTGLDASKPLNIAMAISKNELKEVVVNTNELFTRTQKLKLFREYFLGKTNNAKSAVIKNEDDIRFKYDKEKLVFTASSDKPLIIMNPALGYKIDFELVIFEITFNKLSINSKDVIKNFYGGVSRFEEIDNTAEILEKREKTYQGSQIQFFRNFANKDWGAKKFLLFNDEDNLDPAKCFKIIKEEDFVKVEVIPQDKREITNENLKDIVAAYNITFNKSEGSKITFQTDSFYIYKYGNNSNIESILFSGKISEKKVGDMLPLNYGIK</sequence>
<feature type="chain" id="PRO_5009923569" evidence="1">
    <location>
        <begin position="19"/>
        <end position="345"/>
    </location>
</feature>
<protein>
    <submittedName>
        <fullName evidence="2">CarboxypepD_reg-like domain-containing protein</fullName>
    </submittedName>
</protein>
<dbReference type="OrthoDB" id="1223654at2"/>
<feature type="signal peptide" evidence="1">
    <location>
        <begin position="1"/>
        <end position="18"/>
    </location>
</feature>
<accession>A0A1M7A6R9</accession>
<evidence type="ECO:0000256" key="1">
    <source>
        <dbReference type="SAM" id="SignalP"/>
    </source>
</evidence>
<keyword evidence="3" id="KW-1185">Reference proteome</keyword>
<evidence type="ECO:0000313" key="3">
    <source>
        <dbReference type="Proteomes" id="UP000184028"/>
    </source>
</evidence>